<dbReference type="AlphaFoldDB" id="A0A6G0TVM7"/>
<keyword evidence="3" id="KW-1185">Reference proteome</keyword>
<evidence type="ECO:0000313" key="3">
    <source>
        <dbReference type="Proteomes" id="UP000475862"/>
    </source>
</evidence>
<proteinExistence type="predicted"/>
<keyword evidence="1" id="KW-0812">Transmembrane</keyword>
<comment type="caution">
    <text evidence="2">The sequence shown here is derived from an EMBL/GenBank/DDBJ whole genome shotgun (WGS) entry which is preliminary data.</text>
</comment>
<keyword evidence="1" id="KW-1133">Transmembrane helix</keyword>
<keyword evidence="1" id="KW-0472">Membrane</keyword>
<feature type="transmembrane region" description="Helical" evidence="1">
    <location>
        <begin position="34"/>
        <end position="54"/>
    </location>
</feature>
<dbReference type="OrthoDB" id="10054572at2759"/>
<evidence type="ECO:0000256" key="1">
    <source>
        <dbReference type="SAM" id="Phobius"/>
    </source>
</evidence>
<name>A0A6G0TVM7_APHGL</name>
<protein>
    <submittedName>
        <fullName evidence="2">Uncharacterized protein</fullName>
    </submittedName>
</protein>
<gene>
    <name evidence="2" type="ORF">AGLY_005003</name>
</gene>
<accession>A0A6G0TVM7</accession>
<organism evidence="2 3">
    <name type="scientific">Aphis glycines</name>
    <name type="common">Soybean aphid</name>
    <dbReference type="NCBI Taxonomy" id="307491"/>
    <lineage>
        <taxon>Eukaryota</taxon>
        <taxon>Metazoa</taxon>
        <taxon>Ecdysozoa</taxon>
        <taxon>Arthropoda</taxon>
        <taxon>Hexapoda</taxon>
        <taxon>Insecta</taxon>
        <taxon>Pterygota</taxon>
        <taxon>Neoptera</taxon>
        <taxon>Paraneoptera</taxon>
        <taxon>Hemiptera</taxon>
        <taxon>Sternorrhyncha</taxon>
        <taxon>Aphidomorpha</taxon>
        <taxon>Aphidoidea</taxon>
        <taxon>Aphididae</taxon>
        <taxon>Aphidini</taxon>
        <taxon>Aphis</taxon>
        <taxon>Aphis</taxon>
    </lineage>
</organism>
<sequence>MEEMPIKCRLVSHRYYYIGCERALMAWIRRSADVLFVLGYCVISFLKLCFLGILRYEIREMIQKIKILHGDTARLELVNVPQQATGKLLQKVEHNGSVVRVSTPMRQDTQIDGSLDGVKPLLKGRSIEATFRVKSSNTDGNESDTNSHSALLLCDDKRLTGSSSKSNYELHELKDVNRLLTTRHKNQI</sequence>
<dbReference type="Proteomes" id="UP000475862">
    <property type="component" value="Unassembled WGS sequence"/>
</dbReference>
<dbReference type="EMBL" id="VYZN01000014">
    <property type="protein sequence ID" value="KAE9539751.1"/>
    <property type="molecule type" value="Genomic_DNA"/>
</dbReference>
<evidence type="ECO:0000313" key="2">
    <source>
        <dbReference type="EMBL" id="KAE9539751.1"/>
    </source>
</evidence>
<reference evidence="2 3" key="1">
    <citation type="submission" date="2019-08" db="EMBL/GenBank/DDBJ databases">
        <title>The genome of the soybean aphid Biotype 1, its phylome, world population structure and adaptation to the North American continent.</title>
        <authorList>
            <person name="Giordano R."/>
            <person name="Donthu R.K."/>
            <person name="Hernandez A.G."/>
            <person name="Wright C.L."/>
            <person name="Zimin A.V."/>
        </authorList>
    </citation>
    <scope>NUCLEOTIDE SEQUENCE [LARGE SCALE GENOMIC DNA]</scope>
    <source>
        <tissue evidence="2">Whole aphids</tissue>
    </source>
</reference>